<reference evidence="2 3" key="1">
    <citation type="submission" date="2020-08" db="EMBL/GenBank/DDBJ databases">
        <title>Genomic Encyclopedia of Type Strains, Phase IV (KMG-IV): sequencing the most valuable type-strain genomes for metagenomic binning, comparative biology and taxonomic classification.</title>
        <authorList>
            <person name="Goeker M."/>
        </authorList>
    </citation>
    <scope>NUCLEOTIDE SEQUENCE [LARGE SCALE GENOMIC DNA]</scope>
    <source>
        <strain evidence="2 3">DSM 45615</strain>
    </source>
</reference>
<dbReference type="RefSeq" id="WP_185051759.1">
    <property type="nucleotide sequence ID" value="NZ_BAABIX010000004.1"/>
</dbReference>
<dbReference type="EMBL" id="JACHGN010000009">
    <property type="protein sequence ID" value="MBB5134886.1"/>
    <property type="molecule type" value="Genomic_DNA"/>
</dbReference>
<proteinExistence type="predicted"/>
<keyword evidence="1" id="KW-1133">Transmembrane helix</keyword>
<protein>
    <recommendedName>
        <fullName evidence="4">DUF3068 domain-containing protein</fullName>
    </recommendedName>
</protein>
<dbReference type="Proteomes" id="UP000578449">
    <property type="component" value="Unassembled WGS sequence"/>
</dbReference>
<evidence type="ECO:0000313" key="3">
    <source>
        <dbReference type="Proteomes" id="UP000578449"/>
    </source>
</evidence>
<accession>A0A840P8E2</accession>
<evidence type="ECO:0000313" key="2">
    <source>
        <dbReference type="EMBL" id="MBB5134886.1"/>
    </source>
</evidence>
<keyword evidence="1" id="KW-0472">Membrane</keyword>
<comment type="caution">
    <text evidence="2">The sequence shown here is derived from an EMBL/GenBank/DDBJ whole genome shotgun (WGS) entry which is preliminary data.</text>
</comment>
<dbReference type="Pfam" id="PF11271">
    <property type="entry name" value="PorA"/>
    <property type="match status" value="1"/>
</dbReference>
<keyword evidence="1" id="KW-0812">Transmembrane</keyword>
<gene>
    <name evidence="2" type="ORF">HNP84_004620</name>
</gene>
<sequence>MRRVIGVVLIGIGAFLVVLAPLVRFQVAERLIAAPAGYYGVSKLEAAGAQYFSIGDLKVVTGDLDITVTTRGDVEAADDDRVVWDEFTAVNDVTNGKTGIDYTLRRSAFNKYTGEGVNCCGANIDKEPVQLSGQIYLFPFNVEKKSYQVFNSTTGKAYETKFVGEEVVNGLPVYKFQQTVPPTKTETLTAPGDVIGLEDSGEVQVDRVYDGVNTYWIEPVSGSPVKQEQQRHEVLKTQDGVERSVAFVATAKMTPETVSDLVESAKEAKSQITLLKTTIPLVLLVVGLVCVVAGAVLTARRRPA</sequence>
<name>A0A840P8E2_9ACTN</name>
<organism evidence="2 3">
    <name type="scientific">Thermocatellispora tengchongensis</name>
    <dbReference type="NCBI Taxonomy" id="1073253"/>
    <lineage>
        <taxon>Bacteria</taxon>
        <taxon>Bacillati</taxon>
        <taxon>Actinomycetota</taxon>
        <taxon>Actinomycetes</taxon>
        <taxon>Streptosporangiales</taxon>
        <taxon>Streptosporangiaceae</taxon>
        <taxon>Thermocatellispora</taxon>
    </lineage>
</organism>
<dbReference type="AlphaFoldDB" id="A0A840P8E2"/>
<dbReference type="InterPro" id="IPR021424">
    <property type="entry name" value="PorA"/>
</dbReference>
<evidence type="ECO:0008006" key="4">
    <source>
        <dbReference type="Google" id="ProtNLM"/>
    </source>
</evidence>
<keyword evidence="3" id="KW-1185">Reference proteome</keyword>
<evidence type="ECO:0000256" key="1">
    <source>
        <dbReference type="SAM" id="Phobius"/>
    </source>
</evidence>
<feature type="transmembrane region" description="Helical" evidence="1">
    <location>
        <begin position="279"/>
        <end position="299"/>
    </location>
</feature>